<evidence type="ECO:0000313" key="5">
    <source>
        <dbReference type="EMBL" id="NMG73308.1"/>
    </source>
</evidence>
<dbReference type="PANTHER" id="PTHR44858:SF1">
    <property type="entry name" value="UDP-N-ACETYLGLUCOSAMINE--PEPTIDE N-ACETYLGLUCOSAMINYLTRANSFERASE SPINDLY-RELATED"/>
    <property type="match status" value="1"/>
</dbReference>
<dbReference type="SMART" id="SM00028">
    <property type="entry name" value="TPR"/>
    <property type="match status" value="3"/>
</dbReference>
<evidence type="ECO:0000256" key="3">
    <source>
        <dbReference type="PROSITE-ProRule" id="PRU00339"/>
    </source>
</evidence>
<feature type="chain" id="PRO_5047347359" evidence="4">
    <location>
        <begin position="24"/>
        <end position="268"/>
    </location>
</feature>
<comment type="caution">
    <text evidence="5">The sequence shown here is derived from an EMBL/GenBank/DDBJ whole genome shotgun (WGS) entry which is preliminary data.</text>
</comment>
<dbReference type="InterPro" id="IPR013360">
    <property type="entry name" value="Pilus_4_PilW"/>
</dbReference>
<dbReference type="InterPro" id="IPR019734">
    <property type="entry name" value="TPR_rpt"/>
</dbReference>
<evidence type="ECO:0000256" key="2">
    <source>
        <dbReference type="ARBA" id="ARBA00022803"/>
    </source>
</evidence>
<dbReference type="PANTHER" id="PTHR44858">
    <property type="entry name" value="TETRATRICOPEPTIDE REPEAT PROTEIN 6"/>
    <property type="match status" value="1"/>
</dbReference>
<evidence type="ECO:0000256" key="4">
    <source>
        <dbReference type="SAM" id="SignalP"/>
    </source>
</evidence>
<dbReference type="SUPFAM" id="SSF48452">
    <property type="entry name" value="TPR-like"/>
    <property type="match status" value="1"/>
</dbReference>
<reference evidence="5 6" key="1">
    <citation type="submission" date="2019-12" db="EMBL/GenBank/DDBJ databases">
        <title>Comparative genomics gives insights into the taxonomy of the Azoarcus-Aromatoleum group and reveals separate origins of nif in the plant-associated Azoarcus and non-plant-associated Aromatoleum sub-groups.</title>
        <authorList>
            <person name="Lafos M."/>
            <person name="Maluk M."/>
            <person name="Batista M."/>
            <person name="Junghare M."/>
            <person name="Carmona M."/>
            <person name="Faoro H."/>
            <person name="Cruz L.M."/>
            <person name="Battistoni F."/>
            <person name="De Souza E."/>
            <person name="Pedrosa F."/>
            <person name="Chen W.-M."/>
            <person name="Poole P.S."/>
            <person name="Dixon R.A."/>
            <person name="James E.K."/>
        </authorList>
    </citation>
    <scope>NUCLEOTIDE SEQUENCE [LARGE SCALE GENOMIC DNA]</scope>
    <source>
        <strain evidence="5 6">22Lin</strain>
    </source>
</reference>
<keyword evidence="4" id="KW-0732">Signal</keyword>
<evidence type="ECO:0000313" key="6">
    <source>
        <dbReference type="Proteomes" id="UP000648984"/>
    </source>
</evidence>
<dbReference type="Proteomes" id="UP000648984">
    <property type="component" value="Unassembled WGS sequence"/>
</dbReference>
<keyword evidence="2 3" id="KW-0802">TPR repeat</keyword>
<feature type="repeat" description="TPR" evidence="3">
    <location>
        <begin position="155"/>
        <end position="188"/>
    </location>
</feature>
<keyword evidence="6" id="KW-1185">Reference proteome</keyword>
<dbReference type="InterPro" id="IPR013105">
    <property type="entry name" value="TPR_2"/>
</dbReference>
<dbReference type="EMBL" id="WTVQ01000001">
    <property type="protein sequence ID" value="NMG73308.1"/>
    <property type="molecule type" value="Genomic_DNA"/>
</dbReference>
<dbReference type="InterPro" id="IPR050498">
    <property type="entry name" value="Ycf3"/>
</dbReference>
<feature type="repeat" description="TPR" evidence="3">
    <location>
        <begin position="85"/>
        <end position="118"/>
    </location>
</feature>
<gene>
    <name evidence="5" type="primary">pilW</name>
    <name evidence="5" type="ORF">GPA25_00900</name>
</gene>
<dbReference type="RefSeq" id="WP_169258453.1">
    <property type="nucleotide sequence ID" value="NZ_WTVQ01000001.1"/>
</dbReference>
<name>A0ABX1Q4V0_9RHOO</name>
<dbReference type="Pfam" id="PF13432">
    <property type="entry name" value="TPR_16"/>
    <property type="match status" value="1"/>
</dbReference>
<dbReference type="NCBIfam" id="TIGR02521">
    <property type="entry name" value="type_IV_pilW"/>
    <property type="match status" value="1"/>
</dbReference>
<dbReference type="Gene3D" id="1.25.40.10">
    <property type="entry name" value="Tetratricopeptide repeat domain"/>
    <property type="match status" value="1"/>
</dbReference>
<proteinExistence type="predicted"/>
<sequence>MKRMIAKLSIPLFALALAGCVTAPLAPGAGGPLADRPVSDMPASGKTTATAKVHVELGLAYFQVGRYAVALDEARIALQSDSSYSPAYHLMGLVYMYVEDPNAARENFQRALSLAPNDPEFNNSYGWFQCVTGQTQDGLARLSMAARNPYYRTPTRPYTNAGLCYLREGNDAAAENEFQRAVQLDSGNAQAMYHLAEIAYRRGAYSVASTYLVKLHQQGEPSARSIWLGLRTERRMGNRDAEASYAAQLRGRFADSPEYQAMIQGKYQ</sequence>
<keyword evidence="1" id="KW-0677">Repeat</keyword>
<organism evidence="5 6">
    <name type="scientific">Aromatoleum diolicum</name>
    <dbReference type="NCBI Taxonomy" id="75796"/>
    <lineage>
        <taxon>Bacteria</taxon>
        <taxon>Pseudomonadati</taxon>
        <taxon>Pseudomonadota</taxon>
        <taxon>Betaproteobacteria</taxon>
        <taxon>Rhodocyclales</taxon>
        <taxon>Rhodocyclaceae</taxon>
        <taxon>Aromatoleum</taxon>
    </lineage>
</organism>
<dbReference type="PROSITE" id="PS50005">
    <property type="entry name" value="TPR"/>
    <property type="match status" value="3"/>
</dbReference>
<accession>A0ABX1Q4V0</accession>
<dbReference type="Pfam" id="PF07719">
    <property type="entry name" value="TPR_2"/>
    <property type="match status" value="1"/>
</dbReference>
<feature type="repeat" description="TPR" evidence="3">
    <location>
        <begin position="51"/>
        <end position="84"/>
    </location>
</feature>
<evidence type="ECO:0000256" key="1">
    <source>
        <dbReference type="ARBA" id="ARBA00022737"/>
    </source>
</evidence>
<protein>
    <submittedName>
        <fullName evidence="5">Type IV pilus biogenesis/stability protein PilW</fullName>
    </submittedName>
</protein>
<dbReference type="InterPro" id="IPR011990">
    <property type="entry name" value="TPR-like_helical_dom_sf"/>
</dbReference>
<feature type="signal peptide" evidence="4">
    <location>
        <begin position="1"/>
        <end position="23"/>
    </location>
</feature>
<dbReference type="PROSITE" id="PS51257">
    <property type="entry name" value="PROKAR_LIPOPROTEIN"/>
    <property type="match status" value="1"/>
</dbReference>